<comment type="caution">
    <text evidence="2">The sequence shown here is derived from an EMBL/GenBank/DDBJ whole genome shotgun (WGS) entry which is preliminary data.</text>
</comment>
<reference evidence="2" key="2">
    <citation type="journal article" date="2023" name="Commun. Biol.">
        <title>Intrasexual cuticular hydrocarbon dimorphism in a wasp sheds light on hydrocarbon biosynthesis genes in Hymenoptera.</title>
        <authorList>
            <person name="Moris V.C."/>
            <person name="Podsiadlowski L."/>
            <person name="Martin S."/>
            <person name="Oeyen J.P."/>
            <person name="Donath A."/>
            <person name="Petersen M."/>
            <person name="Wilbrandt J."/>
            <person name="Misof B."/>
            <person name="Liedtke D."/>
            <person name="Thamm M."/>
            <person name="Scheiner R."/>
            <person name="Schmitt T."/>
            <person name="Niehuis O."/>
        </authorList>
    </citation>
    <scope>NUCLEOTIDE SEQUENCE</scope>
    <source>
        <strain evidence="2">GBR_01_08_01A</strain>
    </source>
</reference>
<name>A0AAD9VP45_9HYME</name>
<accession>A0AAD9VP45</accession>
<evidence type="ECO:0000313" key="2">
    <source>
        <dbReference type="EMBL" id="KAK2581926.1"/>
    </source>
</evidence>
<reference evidence="2" key="1">
    <citation type="submission" date="2021-08" db="EMBL/GenBank/DDBJ databases">
        <authorList>
            <person name="Misof B."/>
            <person name="Oliver O."/>
            <person name="Podsiadlowski L."/>
            <person name="Donath A."/>
            <person name="Peters R."/>
            <person name="Mayer C."/>
            <person name="Rust J."/>
            <person name="Gunkel S."/>
            <person name="Lesny P."/>
            <person name="Martin S."/>
            <person name="Oeyen J.P."/>
            <person name="Petersen M."/>
            <person name="Panagiotis P."/>
            <person name="Wilbrandt J."/>
            <person name="Tanja T."/>
        </authorList>
    </citation>
    <scope>NUCLEOTIDE SEQUENCE</scope>
    <source>
        <strain evidence="2">GBR_01_08_01A</strain>
        <tissue evidence="2">Thorax + abdomen</tissue>
    </source>
</reference>
<feature type="compositionally biased region" description="Basic and acidic residues" evidence="1">
    <location>
        <begin position="34"/>
        <end position="53"/>
    </location>
</feature>
<evidence type="ECO:0000313" key="3">
    <source>
        <dbReference type="Proteomes" id="UP001258017"/>
    </source>
</evidence>
<dbReference type="Proteomes" id="UP001258017">
    <property type="component" value="Unassembled WGS sequence"/>
</dbReference>
<gene>
    <name evidence="2" type="ORF">KPH14_002379</name>
</gene>
<protein>
    <submittedName>
        <fullName evidence="2">Uncharacterized protein</fullName>
    </submittedName>
</protein>
<evidence type="ECO:0000256" key="1">
    <source>
        <dbReference type="SAM" id="MobiDB-lite"/>
    </source>
</evidence>
<keyword evidence="3" id="KW-1185">Reference proteome</keyword>
<dbReference type="EMBL" id="JAIFRP010000038">
    <property type="protein sequence ID" value="KAK2581926.1"/>
    <property type="molecule type" value="Genomic_DNA"/>
</dbReference>
<proteinExistence type="predicted"/>
<feature type="region of interest" description="Disordered" evidence="1">
    <location>
        <begin position="1"/>
        <end position="53"/>
    </location>
</feature>
<feature type="compositionally biased region" description="Basic and acidic residues" evidence="1">
    <location>
        <begin position="9"/>
        <end position="23"/>
    </location>
</feature>
<feature type="compositionally biased region" description="Acidic residues" evidence="1">
    <location>
        <begin position="24"/>
        <end position="33"/>
    </location>
</feature>
<sequence length="264" mass="31291">MNPSLVYSEDLRDSSGWSKKESEETQETAEEIEKELAVEKKAQEDEADHVEDVRVELAAETRKDHRGYESERSLPWMRMDPHVQNLSEKMYLYLTYKELKEKIDDLSKRELHACSRQRWDDALRLRDMKNELELIREKKLCNTQGLHMEEKLKKQILTNIEERELALGLREKACMDSTMYSDGAKILWEKWVKEDDRFVIKDASVQMETLMKQLEEEFQNLAVQDKDRIAKTYKSVIHGSFMENRHRLNVDLVSSECNFDSSYT</sequence>
<dbReference type="AlphaFoldDB" id="A0AAD9VP45"/>
<organism evidence="2 3">
    <name type="scientific">Odynerus spinipes</name>
    <dbReference type="NCBI Taxonomy" id="1348599"/>
    <lineage>
        <taxon>Eukaryota</taxon>
        <taxon>Metazoa</taxon>
        <taxon>Ecdysozoa</taxon>
        <taxon>Arthropoda</taxon>
        <taxon>Hexapoda</taxon>
        <taxon>Insecta</taxon>
        <taxon>Pterygota</taxon>
        <taxon>Neoptera</taxon>
        <taxon>Endopterygota</taxon>
        <taxon>Hymenoptera</taxon>
        <taxon>Apocrita</taxon>
        <taxon>Aculeata</taxon>
        <taxon>Vespoidea</taxon>
        <taxon>Vespidae</taxon>
        <taxon>Eumeninae</taxon>
        <taxon>Odynerus</taxon>
    </lineage>
</organism>